<feature type="transmembrane region" description="Helical" evidence="1">
    <location>
        <begin position="12"/>
        <end position="41"/>
    </location>
</feature>
<keyword evidence="1" id="KW-0812">Transmembrane</keyword>
<dbReference type="AlphaFoldDB" id="A4CHT5"/>
<feature type="transmembrane region" description="Helical" evidence="1">
    <location>
        <begin position="53"/>
        <end position="72"/>
    </location>
</feature>
<evidence type="ECO:0000256" key="1">
    <source>
        <dbReference type="SAM" id="Phobius"/>
    </source>
</evidence>
<gene>
    <name evidence="2" type="ordered locus">RB2501_06325</name>
</gene>
<keyword evidence="1" id="KW-0472">Membrane</keyword>
<dbReference type="Proteomes" id="UP000009049">
    <property type="component" value="Chromosome"/>
</dbReference>
<dbReference type="RefSeq" id="WP_015753250.1">
    <property type="nucleotide sequence ID" value="NC_013222.1"/>
</dbReference>
<dbReference type="STRING" id="313596.RB2501_06325"/>
<name>A4CHT5_ROBBH</name>
<reference evidence="2 3" key="1">
    <citation type="journal article" date="2009" name="J. Bacteriol.">
        <title>Complete genome sequence of Robiginitalea biformata HTCC2501.</title>
        <authorList>
            <person name="Oh H.M."/>
            <person name="Giovannoni S.J."/>
            <person name="Lee K."/>
            <person name="Ferriera S."/>
            <person name="Johnson J."/>
            <person name="Cho J.C."/>
        </authorList>
    </citation>
    <scope>NUCLEOTIDE SEQUENCE [LARGE SCALE GENOMIC DNA]</scope>
    <source>
        <strain evidence="3">ATCC BAA-864 / HTCC2501 / KCTC 12146</strain>
    </source>
</reference>
<dbReference type="KEGG" id="rbi:RB2501_06325"/>
<proteinExistence type="predicted"/>
<protein>
    <submittedName>
        <fullName evidence="2">Uncharacterized protein</fullName>
    </submittedName>
</protein>
<accession>A4CHT5</accession>
<sequence length="116" mass="13075">MQENRNLQTAFYVGLFLSMIGVLFPLWGAPLVVAGSGILMVTTRRYGDPHARWYRVCFLMIVLGVISLWTRFAISGLDAEAALADGWGMLVLPYPLGWFGILILVFIRLFIRRAPQ</sequence>
<dbReference type="HOGENOM" id="CLU_2095012_0_0_10"/>
<keyword evidence="1" id="KW-1133">Transmembrane helix</keyword>
<evidence type="ECO:0000313" key="2">
    <source>
        <dbReference type="EMBL" id="EAR16493.1"/>
    </source>
</evidence>
<organism evidence="2 3">
    <name type="scientific">Robiginitalea biformata (strain ATCC BAA-864 / DSM 15991 / KCTC 12146 / HTCC2501)</name>
    <dbReference type="NCBI Taxonomy" id="313596"/>
    <lineage>
        <taxon>Bacteria</taxon>
        <taxon>Pseudomonadati</taxon>
        <taxon>Bacteroidota</taxon>
        <taxon>Flavobacteriia</taxon>
        <taxon>Flavobacteriales</taxon>
        <taxon>Flavobacteriaceae</taxon>
        <taxon>Robiginitalea</taxon>
    </lineage>
</organism>
<feature type="transmembrane region" description="Helical" evidence="1">
    <location>
        <begin position="92"/>
        <end position="111"/>
    </location>
</feature>
<keyword evidence="3" id="KW-1185">Reference proteome</keyword>
<dbReference type="EMBL" id="CP001712">
    <property type="protein sequence ID" value="EAR16493.1"/>
    <property type="molecule type" value="Genomic_DNA"/>
</dbReference>
<evidence type="ECO:0000313" key="3">
    <source>
        <dbReference type="Proteomes" id="UP000009049"/>
    </source>
</evidence>